<keyword evidence="12" id="KW-0808">Transferase</keyword>
<sequence>MPSATTTRPRGARTRTARAAVVLAAGHDDASRELLSRPLGGATVVELAVANVRRVVDASRIVVVVAPDDPTVRELLGEDVVYVEQAEPLGTGDAVLAARGAVASVLGAGVDEPVLVAYADTPLLRSESLLGLLTRHTLTGADLSLLSAVVDDPDGYGRVVRAEGEIAAILESSEAGGIAEPRTEINVGAYVASPGLLFGELERMASDGEHRLTELARRVIGAGKRISSYRIVDVDEVRGINTPDELAQAADIVLKRLFVPKKNTDTKIVFGTGGWRAVIGEGYTLANVRRLCQAIANETIRQGLDAKGVVIGGDRRFLSRESAIAAAEVFAGNNIAVTLLPDDVPTPLVTFAAPHLGAAYGIIVTSSHNPPEWNGMKVFRQDGSLPLDDETDRYQDEANALSVDDVITLDIDVARRTGVVVDRVLTDPYVDAIERIIDVEAVRGSDLQVIVDPMYGTSQLTLGTILSDMRVRSEFIHATHNPLFGGVAPAPDLQRLSTLVTMIQQGGGRYDLGMATDGDSDRIGIVDETGEYISTNDLLLLLYWYLHEVRGEKGGVVRNLATTHLLDRLAAHFGEESREVKVGFKHVTAGMEAIDAVLGGESSGGLTIRGWILGKDGIFACALVAEMLARTGKRISELRAMIYEITGRLYTLEAGVPATPEMRVEVPRRLEAEPLTHVGPYPVVSVSHLDGTKILLENDNWALLRFSGTEPVLRMFVEADSPAKATELLDWLQGFVTAGV</sequence>
<dbReference type="GO" id="GO:0006166">
    <property type="term" value="P:purine ribonucleoside salvage"/>
    <property type="evidence" value="ECO:0007669"/>
    <property type="project" value="TreeGrafter"/>
</dbReference>
<dbReference type="Pfam" id="PF02878">
    <property type="entry name" value="PGM_PMM_I"/>
    <property type="match status" value="1"/>
</dbReference>
<evidence type="ECO:0000259" key="9">
    <source>
        <dbReference type="Pfam" id="PF02879"/>
    </source>
</evidence>
<evidence type="ECO:0000256" key="1">
    <source>
        <dbReference type="ARBA" id="ARBA00001946"/>
    </source>
</evidence>
<dbReference type="EMBL" id="CP052757">
    <property type="protein sequence ID" value="QJW38287.1"/>
    <property type="molecule type" value="Genomic_DNA"/>
</dbReference>
<dbReference type="InterPro" id="IPR025877">
    <property type="entry name" value="MobA-like_NTP_Trfase"/>
</dbReference>
<organism evidence="12 13">
    <name type="scientific">Cellulosimicrobium protaetiae</name>
    <dbReference type="NCBI Taxonomy" id="2587808"/>
    <lineage>
        <taxon>Bacteria</taxon>
        <taxon>Bacillati</taxon>
        <taxon>Actinomycetota</taxon>
        <taxon>Actinomycetes</taxon>
        <taxon>Micrococcales</taxon>
        <taxon>Promicromonosporaceae</taxon>
        <taxon>Cellulosimicrobium</taxon>
    </lineage>
</organism>
<dbReference type="GO" id="GO:0016779">
    <property type="term" value="F:nucleotidyltransferase activity"/>
    <property type="evidence" value="ECO:0007669"/>
    <property type="project" value="UniProtKB-ARBA"/>
</dbReference>
<dbReference type="Pfam" id="PF12804">
    <property type="entry name" value="NTP_transf_3"/>
    <property type="match status" value="1"/>
</dbReference>
<comment type="cofactor">
    <cofactor evidence="1">
        <name>Mg(2+)</name>
        <dbReference type="ChEBI" id="CHEBI:18420"/>
    </cofactor>
</comment>
<dbReference type="PANTHER" id="PTHR45745">
    <property type="entry name" value="PHOSPHOMANNOMUTASE 45A"/>
    <property type="match status" value="1"/>
</dbReference>
<dbReference type="InterPro" id="IPR036900">
    <property type="entry name" value="A-D-PHexomutase_C_sf"/>
</dbReference>
<evidence type="ECO:0000256" key="3">
    <source>
        <dbReference type="ARBA" id="ARBA00022553"/>
    </source>
</evidence>
<feature type="domain" description="Alpha-D-phosphohexomutase alpha/beta/alpha" evidence="8">
    <location>
        <begin position="268"/>
        <end position="393"/>
    </location>
</feature>
<dbReference type="InterPro" id="IPR016055">
    <property type="entry name" value="A-D-PHexomutase_a/b/a-I/II/III"/>
</dbReference>
<keyword evidence="6" id="KW-0413">Isomerase</keyword>
<evidence type="ECO:0000256" key="2">
    <source>
        <dbReference type="ARBA" id="ARBA00010231"/>
    </source>
</evidence>
<evidence type="ECO:0000256" key="5">
    <source>
        <dbReference type="ARBA" id="ARBA00022842"/>
    </source>
</evidence>
<dbReference type="GO" id="GO:0046872">
    <property type="term" value="F:metal ion binding"/>
    <property type="evidence" value="ECO:0007669"/>
    <property type="project" value="UniProtKB-KW"/>
</dbReference>
<gene>
    <name evidence="12" type="ORF">FIC82_006620</name>
</gene>
<evidence type="ECO:0000259" key="8">
    <source>
        <dbReference type="Pfam" id="PF02878"/>
    </source>
</evidence>
<dbReference type="Proteomes" id="UP000451354">
    <property type="component" value="Chromosome"/>
</dbReference>
<reference evidence="13" key="1">
    <citation type="journal article" date="2022" name="Int. J. Syst. Evol. Microbiol.">
        <title>Cellulosimicrobium protaetiae sp. nov., isolated from the gut of the larva of Protaetia brevitarsis seulensis.</title>
        <authorList>
            <person name="Le Han H."/>
            <person name="Nguyen T.T.H."/>
            <person name="Li Z."/>
            <person name="Shin N.R."/>
            <person name="Kim S.G."/>
        </authorList>
    </citation>
    <scope>NUCLEOTIDE SEQUENCE [LARGE SCALE GENOMIC DNA]</scope>
    <source>
        <strain evidence="13">BI34</strain>
    </source>
</reference>
<dbReference type="InterPro" id="IPR005841">
    <property type="entry name" value="Alpha-D-phosphohexomutase_SF"/>
</dbReference>
<evidence type="ECO:0000256" key="6">
    <source>
        <dbReference type="ARBA" id="ARBA00023235"/>
    </source>
</evidence>
<accession>A0A6M5UHX2</accession>
<evidence type="ECO:0000259" key="11">
    <source>
        <dbReference type="Pfam" id="PF12804"/>
    </source>
</evidence>
<comment type="similarity">
    <text evidence="2">Belongs to the phosphohexose mutase family.</text>
</comment>
<evidence type="ECO:0000313" key="12">
    <source>
        <dbReference type="EMBL" id="QJW38287.1"/>
    </source>
</evidence>
<keyword evidence="13" id="KW-1185">Reference proteome</keyword>
<dbReference type="Pfam" id="PF02880">
    <property type="entry name" value="PGM_PMM_III"/>
    <property type="match status" value="1"/>
</dbReference>
<dbReference type="InterPro" id="IPR005845">
    <property type="entry name" value="A-D-PHexomutase_a/b/a-II"/>
</dbReference>
<dbReference type="SUPFAM" id="SSF53738">
    <property type="entry name" value="Phosphoglucomutase, first 3 domains"/>
    <property type="match status" value="2"/>
</dbReference>
<dbReference type="Pfam" id="PF00408">
    <property type="entry name" value="PGM_PMM_IV"/>
    <property type="match status" value="1"/>
</dbReference>
<dbReference type="SUPFAM" id="SSF55957">
    <property type="entry name" value="Phosphoglucomutase, C-terminal domain"/>
    <property type="match status" value="1"/>
</dbReference>
<dbReference type="PRINTS" id="PR00509">
    <property type="entry name" value="PGMPMM"/>
</dbReference>
<dbReference type="SUPFAM" id="SSF53448">
    <property type="entry name" value="Nucleotide-diphospho-sugar transferases"/>
    <property type="match status" value="1"/>
</dbReference>
<keyword evidence="5" id="KW-0460">Magnesium</keyword>
<dbReference type="InterPro" id="IPR005844">
    <property type="entry name" value="A-D-PHexomutase_a/b/a-I"/>
</dbReference>
<evidence type="ECO:0000259" key="7">
    <source>
        <dbReference type="Pfam" id="PF00408"/>
    </source>
</evidence>
<dbReference type="InterPro" id="IPR029044">
    <property type="entry name" value="Nucleotide-diphossugar_trans"/>
</dbReference>
<dbReference type="InterPro" id="IPR005843">
    <property type="entry name" value="A-D-PHexomutase_C"/>
</dbReference>
<dbReference type="Gene3D" id="3.90.550.10">
    <property type="entry name" value="Spore Coat Polysaccharide Biosynthesis Protein SpsA, Chain A"/>
    <property type="match status" value="1"/>
</dbReference>
<dbReference type="Gene3D" id="3.40.120.10">
    <property type="entry name" value="Alpha-D-Glucose-1,6-Bisphosphate, subunit A, domain 3"/>
    <property type="match status" value="3"/>
</dbReference>
<dbReference type="PANTHER" id="PTHR45745:SF1">
    <property type="entry name" value="PHOSPHOGLUCOMUTASE 2B-RELATED"/>
    <property type="match status" value="1"/>
</dbReference>
<dbReference type="AlphaFoldDB" id="A0A6M5UHX2"/>
<dbReference type="OrthoDB" id="9803322at2"/>
<feature type="domain" description="Alpha-D-phosphohexomutase alpha/beta/alpha" evidence="9">
    <location>
        <begin position="427"/>
        <end position="530"/>
    </location>
</feature>
<dbReference type="GO" id="GO:0008973">
    <property type="term" value="F:phosphopentomutase activity"/>
    <property type="evidence" value="ECO:0007669"/>
    <property type="project" value="TreeGrafter"/>
</dbReference>
<name>A0A6M5UHX2_9MICO</name>
<feature type="domain" description="Alpha-D-phosphohexomutase alpha/beta/alpha" evidence="10">
    <location>
        <begin position="536"/>
        <end position="640"/>
    </location>
</feature>
<evidence type="ECO:0000313" key="13">
    <source>
        <dbReference type="Proteomes" id="UP000451354"/>
    </source>
</evidence>
<evidence type="ECO:0000256" key="4">
    <source>
        <dbReference type="ARBA" id="ARBA00022723"/>
    </source>
</evidence>
<proteinExistence type="inferred from homology"/>
<keyword evidence="4" id="KW-0479">Metal-binding</keyword>
<dbReference type="GO" id="GO:0005975">
    <property type="term" value="P:carbohydrate metabolic process"/>
    <property type="evidence" value="ECO:0007669"/>
    <property type="project" value="InterPro"/>
</dbReference>
<protein>
    <submittedName>
        <fullName evidence="12">NTP transferase domain-containing protein</fullName>
    </submittedName>
</protein>
<dbReference type="Pfam" id="PF02879">
    <property type="entry name" value="PGM_PMM_II"/>
    <property type="match status" value="1"/>
</dbReference>
<dbReference type="Gene3D" id="3.30.310.50">
    <property type="entry name" value="Alpha-D-phosphohexomutase, C-terminal domain"/>
    <property type="match status" value="1"/>
</dbReference>
<dbReference type="InterPro" id="IPR005846">
    <property type="entry name" value="A-D-PHexomutase_a/b/a-III"/>
</dbReference>
<feature type="domain" description="Alpha-D-phosphohexomutase C-terminal" evidence="7">
    <location>
        <begin position="663"/>
        <end position="729"/>
    </location>
</feature>
<evidence type="ECO:0000259" key="10">
    <source>
        <dbReference type="Pfam" id="PF02880"/>
    </source>
</evidence>
<feature type="domain" description="MobA-like NTP transferase" evidence="11">
    <location>
        <begin position="21"/>
        <end position="147"/>
    </location>
</feature>
<keyword evidence="3" id="KW-0597">Phosphoprotein</keyword>
<dbReference type="KEGG" id="cprt:FIC82_006620"/>